<proteinExistence type="predicted"/>
<dbReference type="Proteomes" id="UP000181898">
    <property type="component" value="Chromosome"/>
</dbReference>
<dbReference type="EMBL" id="CP018155">
    <property type="protein sequence ID" value="APG66060.1"/>
    <property type="molecule type" value="Genomic_DNA"/>
</dbReference>
<dbReference type="KEGG" id="ten:LPB136_12075"/>
<sequence length="94" mass="10463">MITKNINKIKELFTLENVSETFSTVNNFALATTENVAVKGINTVSEWQNTLDKAIKNGLAFNAQKQEVIFDALDSGKVVLVKNVSKVTKRFSKK</sequence>
<keyword evidence="2" id="KW-1185">Reference proteome</keyword>
<evidence type="ECO:0000313" key="1">
    <source>
        <dbReference type="EMBL" id="APG66060.1"/>
    </source>
</evidence>
<organism evidence="1 2">
    <name type="scientific">Tenacibaculum todarodis</name>
    <dbReference type="NCBI Taxonomy" id="1850252"/>
    <lineage>
        <taxon>Bacteria</taxon>
        <taxon>Pseudomonadati</taxon>
        <taxon>Bacteroidota</taxon>
        <taxon>Flavobacteriia</taxon>
        <taxon>Flavobacteriales</taxon>
        <taxon>Flavobacteriaceae</taxon>
        <taxon>Tenacibaculum</taxon>
    </lineage>
</organism>
<dbReference type="AlphaFoldDB" id="A0A1L3JLN2"/>
<protein>
    <submittedName>
        <fullName evidence="1">Uncharacterized protein</fullName>
    </submittedName>
</protein>
<evidence type="ECO:0000313" key="2">
    <source>
        <dbReference type="Proteomes" id="UP000181898"/>
    </source>
</evidence>
<accession>A0A1L3JLN2</accession>
<dbReference type="RefSeq" id="WP_072556582.1">
    <property type="nucleotide sequence ID" value="NZ_CP018155.1"/>
</dbReference>
<name>A0A1L3JLN2_9FLAO</name>
<gene>
    <name evidence="1" type="ORF">LPB136_12075</name>
</gene>
<dbReference type="STRING" id="1850252.LPB136_12075"/>
<reference evidence="1 2" key="1">
    <citation type="submission" date="2016-11" db="EMBL/GenBank/DDBJ databases">
        <title>Tenacibaculum sp. LPB0136, isolated from marine environment.</title>
        <authorList>
            <person name="Kim E."/>
            <person name="Yi H."/>
        </authorList>
    </citation>
    <scope>NUCLEOTIDE SEQUENCE [LARGE SCALE GENOMIC DNA]</scope>
    <source>
        <strain evidence="1 2">LPB0136</strain>
    </source>
</reference>